<dbReference type="PANTHER" id="PTHR19920:SF0">
    <property type="entry name" value="CYTOSOLIC IRON-SULFUR PROTEIN ASSEMBLY PROTEIN CIAO1-RELATED"/>
    <property type="match status" value="1"/>
</dbReference>
<evidence type="ECO:0000313" key="3">
    <source>
        <dbReference type="Proteomes" id="UP000692954"/>
    </source>
</evidence>
<comment type="caution">
    <text evidence="2">The sequence shown here is derived from an EMBL/GenBank/DDBJ whole genome shotgun (WGS) entry which is preliminary data.</text>
</comment>
<evidence type="ECO:0000256" key="1">
    <source>
        <dbReference type="PROSITE-ProRule" id="PRU00221"/>
    </source>
</evidence>
<dbReference type="PROSITE" id="PS50294">
    <property type="entry name" value="WD_REPEATS_REGION"/>
    <property type="match status" value="1"/>
</dbReference>
<dbReference type="SMART" id="SM00320">
    <property type="entry name" value="WD40"/>
    <property type="match status" value="2"/>
</dbReference>
<proteinExistence type="predicted"/>
<protein>
    <recommendedName>
        <fullName evidence="4">WD40-repeat-containing domain</fullName>
    </recommendedName>
</protein>
<reference evidence="2" key="1">
    <citation type="submission" date="2021-01" db="EMBL/GenBank/DDBJ databases">
        <authorList>
            <consortium name="Genoscope - CEA"/>
            <person name="William W."/>
        </authorList>
    </citation>
    <scope>NUCLEOTIDE SEQUENCE</scope>
</reference>
<evidence type="ECO:0008006" key="4">
    <source>
        <dbReference type="Google" id="ProtNLM"/>
    </source>
</evidence>
<accession>A0A8S1RP53</accession>
<dbReference type="Pfam" id="PF00400">
    <property type="entry name" value="WD40"/>
    <property type="match status" value="2"/>
</dbReference>
<dbReference type="GO" id="GO:0097361">
    <property type="term" value="C:cytosolic [4Fe-4S] assembly targeting complex"/>
    <property type="evidence" value="ECO:0007669"/>
    <property type="project" value="TreeGrafter"/>
</dbReference>
<feature type="repeat" description="WD" evidence="1">
    <location>
        <begin position="25"/>
        <end position="56"/>
    </location>
</feature>
<dbReference type="Proteomes" id="UP000692954">
    <property type="component" value="Unassembled WGS sequence"/>
</dbReference>
<dbReference type="InterPro" id="IPR001680">
    <property type="entry name" value="WD40_rpt"/>
</dbReference>
<dbReference type="EMBL" id="CAJJDN010000192">
    <property type="protein sequence ID" value="CAD8128575.1"/>
    <property type="molecule type" value="Genomic_DNA"/>
</dbReference>
<keyword evidence="3" id="KW-1185">Reference proteome</keyword>
<dbReference type="GO" id="GO:0016226">
    <property type="term" value="P:iron-sulfur cluster assembly"/>
    <property type="evidence" value="ECO:0007669"/>
    <property type="project" value="TreeGrafter"/>
</dbReference>
<organism evidence="2 3">
    <name type="scientific">Paramecium sonneborni</name>
    <dbReference type="NCBI Taxonomy" id="65129"/>
    <lineage>
        <taxon>Eukaryota</taxon>
        <taxon>Sar</taxon>
        <taxon>Alveolata</taxon>
        <taxon>Ciliophora</taxon>
        <taxon>Intramacronucleata</taxon>
        <taxon>Oligohymenophorea</taxon>
        <taxon>Peniculida</taxon>
        <taxon>Parameciidae</taxon>
        <taxon>Paramecium</taxon>
    </lineage>
</organism>
<name>A0A8S1RP53_9CILI</name>
<evidence type="ECO:0000313" key="2">
    <source>
        <dbReference type="EMBL" id="CAD8128575.1"/>
    </source>
</evidence>
<dbReference type="PROSITE" id="PS50082">
    <property type="entry name" value="WD_REPEATS_2"/>
    <property type="match status" value="1"/>
</dbReference>
<dbReference type="OrthoDB" id="338631at2759"/>
<keyword evidence="1" id="KW-0853">WD repeat</keyword>
<gene>
    <name evidence="2" type="ORF">PSON_ATCC_30995.1.T1920001</name>
</gene>
<sequence>MYLQVRMYQLQYVNGNNQWYYQQKLNQHLDLIFCLLLNNNDDLILSGSRDNTIKFWIKQNEWFCQQTINDHVNSVYSIIWDDQQNKLISCSYDKQILVIEYSQFDKNWSVKQKIKIDQQGYRLCFINDILIFLQRINPNIRDGQQYQIAQEDKANQCQMWIK</sequence>
<dbReference type="AlphaFoldDB" id="A0A8S1RP53"/>
<dbReference type="PANTHER" id="PTHR19920">
    <property type="entry name" value="WD40 PROTEIN CIAO1"/>
    <property type="match status" value="1"/>
</dbReference>